<evidence type="ECO:0000313" key="2">
    <source>
        <dbReference type="Proteomes" id="UP000018721"/>
    </source>
</evidence>
<evidence type="ECO:0000313" key="1">
    <source>
        <dbReference type="EMBL" id="ETI40243.1"/>
    </source>
</evidence>
<dbReference type="AlphaFoldDB" id="V9EP17"/>
<comment type="caution">
    <text evidence="1">The sequence shown here is derived from an EMBL/GenBank/DDBJ whole genome shotgun (WGS) entry which is preliminary data.</text>
</comment>
<organism evidence="1 2">
    <name type="scientific">Phytophthora nicotianae P1569</name>
    <dbReference type="NCBI Taxonomy" id="1317065"/>
    <lineage>
        <taxon>Eukaryota</taxon>
        <taxon>Sar</taxon>
        <taxon>Stramenopiles</taxon>
        <taxon>Oomycota</taxon>
        <taxon>Peronosporomycetes</taxon>
        <taxon>Peronosporales</taxon>
        <taxon>Peronosporaceae</taxon>
        <taxon>Phytophthora</taxon>
    </lineage>
</organism>
<keyword evidence="2" id="KW-1185">Reference proteome</keyword>
<accession>V9EP17</accession>
<proteinExistence type="predicted"/>
<protein>
    <submittedName>
        <fullName evidence="1">Uncharacterized protein</fullName>
    </submittedName>
</protein>
<name>V9EP17_PHYNI</name>
<dbReference type="HOGENOM" id="CLU_2965862_0_0_1"/>
<reference evidence="1 2" key="1">
    <citation type="submission" date="2013-11" db="EMBL/GenBank/DDBJ databases">
        <title>The Genome Sequence of Phytophthora parasitica P1569.</title>
        <authorList>
            <consortium name="The Broad Institute Genomics Platform"/>
            <person name="Russ C."/>
            <person name="Tyler B."/>
            <person name="Panabieres F."/>
            <person name="Shan W."/>
            <person name="Tripathy S."/>
            <person name="Grunwald N."/>
            <person name="Machado M."/>
            <person name="Johnson C.S."/>
            <person name="Arredondo F."/>
            <person name="Hong C."/>
            <person name="Coffey M."/>
            <person name="Young S.K."/>
            <person name="Zeng Q."/>
            <person name="Gargeya S."/>
            <person name="Fitzgerald M."/>
            <person name="Abouelleil A."/>
            <person name="Alvarado L."/>
            <person name="Chapman S.B."/>
            <person name="Gainer-Dewar J."/>
            <person name="Goldberg J."/>
            <person name="Griggs A."/>
            <person name="Gujja S."/>
            <person name="Hansen M."/>
            <person name="Howarth C."/>
            <person name="Imamovic A."/>
            <person name="Ireland A."/>
            <person name="Larimer J."/>
            <person name="McCowan C."/>
            <person name="Murphy C."/>
            <person name="Pearson M."/>
            <person name="Poon T.W."/>
            <person name="Priest M."/>
            <person name="Roberts A."/>
            <person name="Saif S."/>
            <person name="Shea T."/>
            <person name="Sykes S."/>
            <person name="Wortman J."/>
            <person name="Nusbaum C."/>
            <person name="Birren B."/>
        </authorList>
    </citation>
    <scope>NUCLEOTIDE SEQUENCE [LARGE SCALE GENOMIC DNA]</scope>
    <source>
        <strain evidence="1 2">P1569</strain>
    </source>
</reference>
<dbReference type="Proteomes" id="UP000018721">
    <property type="component" value="Unassembled WGS sequence"/>
</dbReference>
<dbReference type="EMBL" id="ANIZ01002474">
    <property type="protein sequence ID" value="ETI40243.1"/>
    <property type="molecule type" value="Genomic_DNA"/>
</dbReference>
<gene>
    <name evidence="1" type="ORF">F443_14311</name>
</gene>
<sequence>MERISNNDNTQQMTTYQKYPRALSVVLSLGRITTSLTQLSEALTKDQPALIIAPMFRAG</sequence>